<proteinExistence type="predicted"/>
<reference evidence="1" key="1">
    <citation type="submission" date="2020-05" db="EMBL/GenBank/DDBJ databases">
        <authorList>
            <person name="Chiriac C."/>
            <person name="Salcher M."/>
            <person name="Ghai R."/>
            <person name="Kavagutti S V."/>
        </authorList>
    </citation>
    <scope>NUCLEOTIDE SEQUENCE</scope>
</reference>
<evidence type="ECO:0000313" key="1">
    <source>
        <dbReference type="EMBL" id="CAB4746798.1"/>
    </source>
</evidence>
<dbReference type="EMBL" id="CAEZYZ010000086">
    <property type="protein sequence ID" value="CAB4746798.1"/>
    <property type="molecule type" value="Genomic_DNA"/>
</dbReference>
<name>A0A6J6TI32_9ZZZZ</name>
<gene>
    <name evidence="1" type="ORF">UFOPK2810_00635</name>
</gene>
<dbReference type="AlphaFoldDB" id="A0A6J6TI32"/>
<organism evidence="1">
    <name type="scientific">freshwater metagenome</name>
    <dbReference type="NCBI Taxonomy" id="449393"/>
    <lineage>
        <taxon>unclassified sequences</taxon>
        <taxon>metagenomes</taxon>
        <taxon>ecological metagenomes</taxon>
    </lineage>
</organism>
<protein>
    <submittedName>
        <fullName evidence="1">Unannotated protein</fullName>
    </submittedName>
</protein>
<accession>A0A6J6TI32</accession>
<sequence>MKSAEPSFVAQIRAGSVPLVPAPSSAHRAGTVISYPLSRAAGSRRPSDAVNDAGELHAVAPTSTPAHRATVATMDSMRLMGEVCQYAPRYKGSSPPGHEIERRSIEDVAESSIAITNSFL</sequence>